<dbReference type="InterPro" id="IPR052162">
    <property type="entry name" value="Sensor_kinase/Photoreceptor"/>
</dbReference>
<comment type="catalytic activity">
    <reaction evidence="1">
        <text>ATP + protein L-histidine = ADP + protein N-phospho-L-histidine.</text>
        <dbReference type="EC" id="2.7.13.3"/>
    </reaction>
</comment>
<organism evidence="11 12">
    <name type="scientific">Pedobacter steynii</name>
    <dbReference type="NCBI Taxonomy" id="430522"/>
    <lineage>
        <taxon>Bacteria</taxon>
        <taxon>Pseudomonadati</taxon>
        <taxon>Bacteroidota</taxon>
        <taxon>Sphingobacteriia</taxon>
        <taxon>Sphingobacteriales</taxon>
        <taxon>Sphingobacteriaceae</taxon>
        <taxon>Pedobacter</taxon>
    </lineage>
</organism>
<dbReference type="InterPro" id="IPR005467">
    <property type="entry name" value="His_kinase_dom"/>
</dbReference>
<keyword evidence="6" id="KW-0812">Transmembrane</keyword>
<evidence type="ECO:0000313" key="12">
    <source>
        <dbReference type="Proteomes" id="UP000183200"/>
    </source>
</evidence>
<dbReference type="PROSITE" id="PS50839">
    <property type="entry name" value="CHASE"/>
    <property type="match status" value="1"/>
</dbReference>
<dbReference type="Proteomes" id="UP000183200">
    <property type="component" value="Unassembled WGS sequence"/>
</dbReference>
<dbReference type="EMBL" id="FNGY01000002">
    <property type="protein sequence ID" value="SDM02263.1"/>
    <property type="molecule type" value="Genomic_DNA"/>
</dbReference>
<dbReference type="SUPFAM" id="SSF55874">
    <property type="entry name" value="ATPase domain of HSP90 chaperone/DNA topoisomerase II/histidine kinase"/>
    <property type="match status" value="1"/>
</dbReference>
<dbReference type="PROSITE" id="PS50109">
    <property type="entry name" value="HIS_KIN"/>
    <property type="match status" value="1"/>
</dbReference>
<evidence type="ECO:0000256" key="1">
    <source>
        <dbReference type="ARBA" id="ARBA00000085"/>
    </source>
</evidence>
<dbReference type="CDD" id="cd00130">
    <property type="entry name" value="PAS"/>
    <property type="match status" value="2"/>
</dbReference>
<dbReference type="InterPro" id="IPR000700">
    <property type="entry name" value="PAS-assoc_C"/>
</dbReference>
<dbReference type="PANTHER" id="PTHR43304">
    <property type="entry name" value="PHYTOCHROME-LIKE PROTEIN CPH1"/>
    <property type="match status" value="1"/>
</dbReference>
<dbReference type="PRINTS" id="PR00344">
    <property type="entry name" value="BCTRLSENSOR"/>
</dbReference>
<dbReference type="SMART" id="SM01079">
    <property type="entry name" value="CHASE"/>
    <property type="match status" value="1"/>
</dbReference>
<feature type="domain" description="PAC" evidence="9">
    <location>
        <begin position="517"/>
        <end position="568"/>
    </location>
</feature>
<evidence type="ECO:0000313" key="11">
    <source>
        <dbReference type="EMBL" id="SDM02263.1"/>
    </source>
</evidence>
<dbReference type="NCBIfam" id="TIGR00229">
    <property type="entry name" value="sensory_box"/>
    <property type="match status" value="2"/>
</dbReference>
<dbReference type="InterPro" id="IPR006189">
    <property type="entry name" value="CHASE_dom"/>
</dbReference>
<feature type="domain" description="PAC" evidence="9">
    <location>
        <begin position="384"/>
        <end position="440"/>
    </location>
</feature>
<evidence type="ECO:0000259" key="7">
    <source>
        <dbReference type="PROSITE" id="PS50109"/>
    </source>
</evidence>
<dbReference type="SMART" id="SM00091">
    <property type="entry name" value="PAS"/>
    <property type="match status" value="2"/>
</dbReference>
<feature type="domain" description="Histidine kinase" evidence="7">
    <location>
        <begin position="586"/>
        <end position="795"/>
    </location>
</feature>
<protein>
    <recommendedName>
        <fullName evidence="2">histidine kinase</fullName>
        <ecNumber evidence="2">2.7.13.3</ecNumber>
    </recommendedName>
</protein>
<dbReference type="InterPro" id="IPR035965">
    <property type="entry name" value="PAS-like_dom_sf"/>
</dbReference>
<keyword evidence="6" id="KW-1133">Transmembrane helix</keyword>
<dbReference type="InterPro" id="IPR036890">
    <property type="entry name" value="HATPase_C_sf"/>
</dbReference>
<keyword evidence="6" id="KW-0472">Membrane</keyword>
<feature type="domain" description="PAS" evidence="8">
    <location>
        <begin position="313"/>
        <end position="384"/>
    </location>
</feature>
<evidence type="ECO:0000259" key="8">
    <source>
        <dbReference type="PROSITE" id="PS50112"/>
    </source>
</evidence>
<dbReference type="AlphaFoldDB" id="A0A1G9PUC4"/>
<keyword evidence="5" id="KW-0418">Kinase</keyword>
<dbReference type="InterPro" id="IPR000014">
    <property type="entry name" value="PAS"/>
</dbReference>
<dbReference type="SMART" id="SM00086">
    <property type="entry name" value="PAC"/>
    <property type="match status" value="2"/>
</dbReference>
<evidence type="ECO:0000256" key="5">
    <source>
        <dbReference type="ARBA" id="ARBA00022777"/>
    </source>
</evidence>
<dbReference type="InterPro" id="IPR013655">
    <property type="entry name" value="PAS_fold_3"/>
</dbReference>
<dbReference type="InterPro" id="IPR001610">
    <property type="entry name" value="PAC"/>
</dbReference>
<evidence type="ECO:0000256" key="6">
    <source>
        <dbReference type="SAM" id="Phobius"/>
    </source>
</evidence>
<keyword evidence="12" id="KW-1185">Reference proteome</keyword>
<feature type="transmembrane region" description="Helical" evidence="6">
    <location>
        <begin position="271"/>
        <end position="293"/>
    </location>
</feature>
<dbReference type="PROSITE" id="PS50113">
    <property type="entry name" value="PAC"/>
    <property type="match status" value="2"/>
</dbReference>
<evidence type="ECO:0000256" key="3">
    <source>
        <dbReference type="ARBA" id="ARBA00022553"/>
    </source>
</evidence>
<gene>
    <name evidence="11" type="ORF">SAMN05421820_102764</name>
</gene>
<proteinExistence type="predicted"/>
<dbReference type="Pfam" id="PF03924">
    <property type="entry name" value="CHASE"/>
    <property type="match status" value="1"/>
</dbReference>
<keyword evidence="3" id="KW-0597">Phosphoprotein</keyword>
<dbReference type="SUPFAM" id="SSF55785">
    <property type="entry name" value="PYP-like sensor domain (PAS domain)"/>
    <property type="match status" value="2"/>
</dbReference>
<evidence type="ECO:0000259" key="9">
    <source>
        <dbReference type="PROSITE" id="PS50113"/>
    </source>
</evidence>
<dbReference type="Pfam" id="PF02518">
    <property type="entry name" value="HATPase_c"/>
    <property type="match status" value="1"/>
</dbReference>
<sequence>MLYLSPSWEKMNIDKNLSATTNILFRRPKAMGIFVFLILTMIILFVANQRYRLVVEDRRLEMSRILTSVKHNVDQSLKNSYTAALTIGLTINGDGVPKNFDTVAAQLVNSNRTLSAVELVPDGVIKYVYPLKGNEKALDLNVLKDSKTISAEANKAIESRKMYFAGPIMLRQGGMGIVGRMPLFFNNKFWGFSAVVIKLDVFLKQAGVYEHMNNRFRFQLSKRNPVSAKEEFFLPLFSDFSVAASETIDFPDGDWKIYVAAVPTYKPYLKIIFPTLFSVLLAALTGFLVYRVFKKPAELQLLVYEQATRLLENEIKFKTIFDQAAIGIAEVDSNTGAFLRINGKFCKILGYTEAELQHTNFQSITHPDDLKKDLRYFQQMRSGKIREFELLKRYLRKDGQVVWVNLMITPLWKVGDTPSSHITVIEDVTARIEAELIAEEYQYRIESLINTIDGIVWEADPETFNFTFISKKSEDILGYTAEEWLSSPSFWADHVHPDDRDWVVNYCTVCTNNLEQHDFEYRMIAKGGNVVWLRDIVNVIVEEGKAVLLRGIMIDITRNKRAERDLNHSFDLVNEQNKRLLNFSYIVSHNLRSHTSNIQSISVLIDTTKSEEERNEMIGLLKTVSDNLNETLLNLNEVVNIQTNINIIVEPLNLNKYIEKTLNVLNDQIVLKQAVVVNKVLEDVLVNYNPAYLESILLNFIFNAIRYSHPKRSPLIELSCHHEGQLVLQVSDNGIGMNLDRYGAELFGMYKTFNGNPDSKGLGLFISKNQIDAMGGRVVVESEVGIGTTFKIYFK</sequence>
<feature type="transmembrane region" description="Helical" evidence="6">
    <location>
        <begin position="30"/>
        <end position="48"/>
    </location>
</feature>
<dbReference type="InterPro" id="IPR004358">
    <property type="entry name" value="Sig_transdc_His_kin-like_C"/>
</dbReference>
<evidence type="ECO:0000256" key="2">
    <source>
        <dbReference type="ARBA" id="ARBA00012438"/>
    </source>
</evidence>
<keyword evidence="4" id="KW-0808">Transferase</keyword>
<dbReference type="EC" id="2.7.13.3" evidence="2"/>
<dbReference type="STRING" id="430522.BFS30_18535"/>
<name>A0A1G9PUC4_9SPHI</name>
<dbReference type="InterPro" id="IPR003594">
    <property type="entry name" value="HATPase_dom"/>
</dbReference>
<accession>A0A1G9PUC4</accession>
<dbReference type="PANTHER" id="PTHR43304:SF1">
    <property type="entry name" value="PAC DOMAIN-CONTAINING PROTEIN"/>
    <property type="match status" value="1"/>
</dbReference>
<evidence type="ECO:0000259" key="10">
    <source>
        <dbReference type="PROSITE" id="PS50839"/>
    </source>
</evidence>
<dbReference type="SMART" id="SM00387">
    <property type="entry name" value="HATPase_c"/>
    <property type="match status" value="1"/>
</dbReference>
<dbReference type="GO" id="GO:0004673">
    <property type="term" value="F:protein histidine kinase activity"/>
    <property type="evidence" value="ECO:0007669"/>
    <property type="project" value="UniProtKB-EC"/>
</dbReference>
<feature type="domain" description="CHASE" evidence="10">
    <location>
        <begin position="121"/>
        <end position="208"/>
    </location>
</feature>
<dbReference type="PROSITE" id="PS50112">
    <property type="entry name" value="PAS"/>
    <property type="match status" value="2"/>
</dbReference>
<dbReference type="Pfam" id="PF08447">
    <property type="entry name" value="PAS_3"/>
    <property type="match status" value="2"/>
</dbReference>
<feature type="domain" description="PAS" evidence="8">
    <location>
        <begin position="441"/>
        <end position="501"/>
    </location>
</feature>
<reference evidence="12" key="1">
    <citation type="submission" date="2016-10" db="EMBL/GenBank/DDBJ databases">
        <authorList>
            <person name="Varghese N."/>
            <person name="Submissions S."/>
        </authorList>
    </citation>
    <scope>NUCLEOTIDE SEQUENCE [LARGE SCALE GENOMIC DNA]</scope>
    <source>
        <strain evidence="12">DSM 19110</strain>
    </source>
</reference>
<evidence type="ECO:0000256" key="4">
    <source>
        <dbReference type="ARBA" id="ARBA00022679"/>
    </source>
</evidence>
<dbReference type="Gene3D" id="3.30.565.10">
    <property type="entry name" value="Histidine kinase-like ATPase, C-terminal domain"/>
    <property type="match status" value="1"/>
</dbReference>
<dbReference type="Gene3D" id="3.30.450.20">
    <property type="entry name" value="PAS domain"/>
    <property type="match status" value="2"/>
</dbReference>
<dbReference type="CDD" id="cd00075">
    <property type="entry name" value="HATPase"/>
    <property type="match status" value="1"/>
</dbReference>